<name>A0AAE0FZ33_9CHLO</name>
<keyword evidence="1" id="KW-0472">Membrane</keyword>
<evidence type="ECO:0000313" key="3">
    <source>
        <dbReference type="EMBL" id="KAK3269284.1"/>
    </source>
</evidence>
<keyword evidence="1" id="KW-1133">Transmembrane helix</keyword>
<accession>A0AAE0FZ33</accession>
<gene>
    <name evidence="3" type="ORF">CYMTET_22267</name>
    <name evidence="2" type="ORF">CYMTET_23127</name>
</gene>
<sequence length="103" mass="10754">MEPDAAFRPPHQAVGCGTPPFGCGPSFFIFVCMASILCVGIAGFAAGFGNINNSNFVTAEFSVMWMGDICLYSLGSGCFAPRGASGRVDIPTNGAPFSWHLVL</sequence>
<protein>
    <submittedName>
        <fullName evidence="2">Uncharacterized protein</fullName>
    </submittedName>
</protein>
<evidence type="ECO:0000313" key="4">
    <source>
        <dbReference type="Proteomes" id="UP001190700"/>
    </source>
</evidence>
<evidence type="ECO:0000256" key="1">
    <source>
        <dbReference type="SAM" id="Phobius"/>
    </source>
</evidence>
<reference evidence="2" key="2">
    <citation type="submission" date="2023-06" db="EMBL/GenBank/DDBJ databases">
        <title>Long-read-based genome assembly of the green algal bacterivore Cymbomonas tetramitiformis.</title>
        <authorList>
            <person name="Gyaltshen Y."/>
            <person name="Rozenberg A."/>
            <person name="Paasch A."/>
            <person name="Burns J.A."/>
            <person name="Warring S."/>
            <person name="Larson R."/>
            <person name="Maurer-Alcala X."/>
            <person name="Dacks J."/>
            <person name="Kim E."/>
        </authorList>
    </citation>
    <scope>NUCLEOTIDE SEQUENCE</scope>
    <source>
        <strain evidence="2">PLY_AMNH</strain>
    </source>
</reference>
<dbReference type="EMBL" id="LGRX02011083">
    <property type="protein sequence ID" value="KAK3269284.1"/>
    <property type="molecule type" value="Genomic_DNA"/>
</dbReference>
<keyword evidence="4" id="KW-1185">Reference proteome</keyword>
<comment type="caution">
    <text evidence="2">The sequence shown here is derived from an EMBL/GenBank/DDBJ whole genome shotgun (WGS) entry which is preliminary data.</text>
</comment>
<feature type="transmembrane region" description="Helical" evidence="1">
    <location>
        <begin position="27"/>
        <end position="48"/>
    </location>
</feature>
<evidence type="ECO:0000313" key="2">
    <source>
        <dbReference type="EMBL" id="KAK3268362.1"/>
    </source>
</evidence>
<dbReference type="Proteomes" id="UP001190700">
    <property type="component" value="Unassembled WGS sequence"/>
</dbReference>
<organism evidence="2 4">
    <name type="scientific">Cymbomonas tetramitiformis</name>
    <dbReference type="NCBI Taxonomy" id="36881"/>
    <lineage>
        <taxon>Eukaryota</taxon>
        <taxon>Viridiplantae</taxon>
        <taxon>Chlorophyta</taxon>
        <taxon>Pyramimonadophyceae</taxon>
        <taxon>Pyramimonadales</taxon>
        <taxon>Pyramimonadaceae</taxon>
        <taxon>Cymbomonas</taxon>
    </lineage>
</organism>
<proteinExistence type="predicted"/>
<reference evidence="2 4" key="1">
    <citation type="journal article" date="2015" name="Genome Biol. Evol.">
        <title>Comparative Genomics of a Bacterivorous Green Alga Reveals Evolutionary Causalities and Consequences of Phago-Mixotrophic Mode of Nutrition.</title>
        <authorList>
            <person name="Burns J.A."/>
            <person name="Paasch A."/>
            <person name="Narechania A."/>
            <person name="Kim E."/>
        </authorList>
    </citation>
    <scope>NUCLEOTIDE SEQUENCE [LARGE SCALE GENOMIC DNA]</scope>
    <source>
        <strain evidence="2">PLY_AMNH</strain>
    </source>
</reference>
<dbReference type="EMBL" id="LGRX02011869">
    <property type="protein sequence ID" value="KAK3268362.1"/>
    <property type="molecule type" value="Genomic_DNA"/>
</dbReference>
<dbReference type="AlphaFoldDB" id="A0AAE0FZ33"/>
<keyword evidence="1" id="KW-0812">Transmembrane</keyword>